<dbReference type="EC" id="4.3.99.3" evidence="8"/>
<evidence type="ECO:0000256" key="7">
    <source>
        <dbReference type="ARBA" id="ARBA00023239"/>
    </source>
</evidence>
<comment type="pathway">
    <text evidence="8">Purine metabolism; 7-cyano-7-deazaguanine biosynthesis.</text>
</comment>
<comment type="cofactor">
    <cofactor evidence="8">
        <name>Mg(2+)</name>
        <dbReference type="ChEBI" id="CHEBI:18420"/>
    </cofactor>
</comment>
<proteinExistence type="inferred from homology"/>
<keyword evidence="8" id="KW-0671">Queuosine biosynthesis</keyword>
<feature type="binding site" evidence="8">
    <location>
        <position position="72"/>
    </location>
    <ligand>
        <name>substrate</name>
    </ligand>
</feature>
<evidence type="ECO:0000256" key="8">
    <source>
        <dbReference type="HAMAP-Rule" id="MF_00917"/>
    </source>
</evidence>
<dbReference type="PIRSF" id="PIRSF000370">
    <property type="entry name" value="QueE"/>
    <property type="match status" value="1"/>
</dbReference>
<dbReference type="PROSITE" id="PS51918">
    <property type="entry name" value="RADICAL_SAM"/>
    <property type="match status" value="1"/>
</dbReference>
<feature type="binding site" evidence="8">
    <location>
        <position position="34"/>
    </location>
    <ligand>
        <name>[4Fe-4S] cluster</name>
        <dbReference type="ChEBI" id="CHEBI:49883"/>
        <note>4Fe-4S-S-AdoMet</note>
    </ligand>
</feature>
<feature type="binding site" evidence="8">
    <location>
        <begin position="36"/>
        <end position="38"/>
    </location>
    <ligand>
        <name>S-adenosyl-L-methionine</name>
        <dbReference type="ChEBI" id="CHEBI:59789"/>
    </ligand>
</feature>
<feature type="domain" description="Radical SAM core" evidence="9">
    <location>
        <begin position="13"/>
        <end position="211"/>
    </location>
</feature>
<dbReference type="GO" id="GO:0000287">
    <property type="term" value="F:magnesium ion binding"/>
    <property type="evidence" value="ECO:0007669"/>
    <property type="project" value="UniProtKB-UniRule"/>
</dbReference>
<dbReference type="GO" id="GO:1904047">
    <property type="term" value="F:S-adenosyl-L-methionine binding"/>
    <property type="evidence" value="ECO:0007669"/>
    <property type="project" value="UniProtKB-UniRule"/>
</dbReference>
<dbReference type="GO" id="GO:0008616">
    <property type="term" value="P:tRNA queuosine(34) biosynthetic process"/>
    <property type="evidence" value="ECO:0007669"/>
    <property type="project" value="UniProtKB-UniRule"/>
</dbReference>
<keyword evidence="1 8" id="KW-0004">4Fe-4S</keyword>
<feature type="binding site" evidence="8">
    <location>
        <position position="37"/>
    </location>
    <ligand>
        <name>[4Fe-4S] cluster</name>
        <dbReference type="ChEBI" id="CHEBI:49883"/>
        <note>4Fe-4S-S-AdoMet</note>
    </ligand>
</feature>
<dbReference type="PANTHER" id="PTHR42836">
    <property type="entry name" value="7-CARBOXY-7-DEAZAGUANINE SYNTHASE"/>
    <property type="match status" value="1"/>
</dbReference>
<dbReference type="Gene3D" id="3.20.20.70">
    <property type="entry name" value="Aldolase class I"/>
    <property type="match status" value="1"/>
</dbReference>
<keyword evidence="7 8" id="KW-0456">Lyase</keyword>
<accession>A0A9D9EHA7</accession>
<protein>
    <recommendedName>
        <fullName evidence="8">7-carboxy-7-deazaguanine synthase</fullName>
        <shortName evidence="8">CDG synthase</shortName>
        <ecNumber evidence="8">4.3.99.3</ecNumber>
    </recommendedName>
    <alternativeName>
        <fullName evidence="8">Queuosine biosynthesis protein QueE</fullName>
    </alternativeName>
</protein>
<evidence type="ECO:0000256" key="1">
    <source>
        <dbReference type="ARBA" id="ARBA00022485"/>
    </source>
</evidence>
<feature type="binding site" evidence="8">
    <location>
        <position position="39"/>
    </location>
    <ligand>
        <name>Mg(2+)</name>
        <dbReference type="ChEBI" id="CHEBI:18420"/>
    </ligand>
</feature>
<dbReference type="GO" id="GO:0016840">
    <property type="term" value="F:carbon-nitrogen lyase activity"/>
    <property type="evidence" value="ECO:0007669"/>
    <property type="project" value="UniProtKB-UniRule"/>
</dbReference>
<dbReference type="SFLD" id="SFLDS00029">
    <property type="entry name" value="Radical_SAM"/>
    <property type="match status" value="1"/>
</dbReference>
<organism evidence="10 11">
    <name type="scientific">Candidatus Enterocola intestinipullorum</name>
    <dbReference type="NCBI Taxonomy" id="2840783"/>
    <lineage>
        <taxon>Bacteria</taxon>
        <taxon>Pseudomonadati</taxon>
        <taxon>Bacteroidota</taxon>
        <taxon>Bacteroidia</taxon>
        <taxon>Bacteroidales</taxon>
        <taxon>Candidatus Enterocola</taxon>
    </lineage>
</organism>
<dbReference type="AlphaFoldDB" id="A0A9D9EHA7"/>
<dbReference type="InterPro" id="IPR024924">
    <property type="entry name" value="7-CO-7-deazaguanine_synth-like"/>
</dbReference>
<dbReference type="EMBL" id="JADIMR010000033">
    <property type="protein sequence ID" value="MBO8446561.1"/>
    <property type="molecule type" value="Genomic_DNA"/>
</dbReference>
<dbReference type="InterPro" id="IPR007197">
    <property type="entry name" value="rSAM"/>
</dbReference>
<comment type="catalytic activity">
    <reaction evidence="8">
        <text>6-carboxy-5,6,7,8-tetrahydropterin + H(+) = 7-carboxy-7-carbaguanine + NH4(+)</text>
        <dbReference type="Rhea" id="RHEA:27974"/>
        <dbReference type="ChEBI" id="CHEBI:15378"/>
        <dbReference type="ChEBI" id="CHEBI:28938"/>
        <dbReference type="ChEBI" id="CHEBI:61032"/>
        <dbReference type="ChEBI" id="CHEBI:61036"/>
        <dbReference type="EC" id="4.3.99.3"/>
    </reaction>
</comment>
<dbReference type="SUPFAM" id="SSF102114">
    <property type="entry name" value="Radical SAM enzymes"/>
    <property type="match status" value="1"/>
</dbReference>
<comment type="caution">
    <text evidence="10">The sequence shown here is derived from an EMBL/GenBank/DDBJ whole genome shotgun (WGS) entry which is preliminary data.</text>
</comment>
<feature type="binding site" evidence="8">
    <location>
        <position position="26"/>
    </location>
    <ligand>
        <name>substrate</name>
    </ligand>
</feature>
<keyword evidence="2 8" id="KW-0949">S-adenosyl-L-methionine</keyword>
<dbReference type="GO" id="GO:0051539">
    <property type="term" value="F:4 iron, 4 sulfur cluster binding"/>
    <property type="evidence" value="ECO:0007669"/>
    <property type="project" value="UniProtKB-UniRule"/>
</dbReference>
<evidence type="ECO:0000259" key="9">
    <source>
        <dbReference type="PROSITE" id="PS51918"/>
    </source>
</evidence>
<comment type="cofactor">
    <cofactor evidence="8">
        <name>S-adenosyl-L-methionine</name>
        <dbReference type="ChEBI" id="CHEBI:59789"/>
    </cofactor>
    <text evidence="8">Binds 1 S-adenosyl-L-methionine per subunit.</text>
</comment>
<evidence type="ECO:0000256" key="4">
    <source>
        <dbReference type="ARBA" id="ARBA00022842"/>
    </source>
</evidence>
<reference evidence="10" key="2">
    <citation type="journal article" date="2021" name="PeerJ">
        <title>Extensive microbial diversity within the chicken gut microbiome revealed by metagenomics and culture.</title>
        <authorList>
            <person name="Gilroy R."/>
            <person name="Ravi A."/>
            <person name="Getino M."/>
            <person name="Pursley I."/>
            <person name="Horton D.L."/>
            <person name="Alikhan N.F."/>
            <person name="Baker D."/>
            <person name="Gharbi K."/>
            <person name="Hall N."/>
            <person name="Watson M."/>
            <person name="Adriaenssens E.M."/>
            <person name="Foster-Nyarko E."/>
            <person name="Jarju S."/>
            <person name="Secka A."/>
            <person name="Antonio M."/>
            <person name="Oren A."/>
            <person name="Chaudhuri R.R."/>
            <person name="La Ragione R."/>
            <person name="Hildebrand F."/>
            <person name="Pallen M.J."/>
        </authorList>
    </citation>
    <scope>NUCLEOTIDE SEQUENCE</scope>
    <source>
        <strain evidence="10">D3-1215</strain>
    </source>
</reference>
<comment type="caution">
    <text evidence="8">Lacks conserved residue(s) required for the propagation of feature annotation.</text>
</comment>
<comment type="function">
    <text evidence="8">Catalyzes the complex heterocyclic radical-mediated conversion of 6-carboxy-5,6,7,8-tetrahydropterin (CPH4) to 7-carboxy-7-deazaguanine (CDG), a step common to the biosynthetic pathways of all 7-deazapurine-containing compounds.</text>
</comment>
<dbReference type="InterPro" id="IPR023868">
    <property type="entry name" value="7-CO-7-deazaGua_synth_put_Clo"/>
</dbReference>
<sequence length="211" mass="23345">MFKVNEKFVSIDGEGPTAGALSVFVRFAGCNLRCAWCDTVYAQGMEDFSEQMSAAEIAAYIKSTGINHVTLTGGEPLLQDGMIGLLSRLPDYDIHIETNGSVNIAPFRIGDNIHFILDYKLPASRMEDKMCAANFTQAGKSDAVKFVAASLSDLQRAVQVIEKYHLDERTQVYFSCVFGSLEPADVVDFMKEKKLQGVKLQLQMHKYVGVK</sequence>
<dbReference type="NCBIfam" id="TIGR03963">
    <property type="entry name" value="rSAM_QueE_Clost"/>
    <property type="match status" value="1"/>
</dbReference>
<dbReference type="InterPro" id="IPR013785">
    <property type="entry name" value="Aldolase_TIM"/>
</dbReference>
<evidence type="ECO:0000313" key="10">
    <source>
        <dbReference type="EMBL" id="MBO8446561.1"/>
    </source>
</evidence>
<dbReference type="Pfam" id="PF04055">
    <property type="entry name" value="Radical_SAM"/>
    <property type="match status" value="1"/>
</dbReference>
<feature type="binding site" evidence="8">
    <location>
        <begin position="11"/>
        <end position="13"/>
    </location>
    <ligand>
        <name>substrate</name>
    </ligand>
</feature>
<dbReference type="HAMAP" id="MF_00917">
    <property type="entry name" value="QueE"/>
    <property type="match status" value="1"/>
</dbReference>
<comment type="similarity">
    <text evidence="8">Belongs to the radical SAM superfamily. 7-carboxy-7-deazaguanine synthase family.</text>
</comment>
<comment type="subunit">
    <text evidence="8">Homodimer.</text>
</comment>
<comment type="cofactor">
    <cofactor evidence="8">
        <name>[4Fe-4S] cluster</name>
        <dbReference type="ChEBI" id="CHEBI:49883"/>
    </cofactor>
    <text evidence="8">Binds 1 [4Fe-4S] cluster. The cluster is coordinated with 3 cysteines and an exchangeable S-adenosyl-L-methionine.</text>
</comment>
<evidence type="ECO:0000256" key="3">
    <source>
        <dbReference type="ARBA" id="ARBA00022723"/>
    </source>
</evidence>
<keyword evidence="4 8" id="KW-0460">Magnesium</keyword>
<feature type="binding site" evidence="8">
    <location>
        <position position="30"/>
    </location>
    <ligand>
        <name>[4Fe-4S] cluster</name>
        <dbReference type="ChEBI" id="CHEBI:49883"/>
        <note>4Fe-4S-S-AdoMet</note>
    </ligand>
</feature>
<keyword evidence="3 8" id="KW-0479">Metal-binding</keyword>
<feature type="binding site" evidence="8">
    <location>
        <position position="74"/>
    </location>
    <ligand>
        <name>S-adenosyl-L-methionine</name>
        <dbReference type="ChEBI" id="CHEBI:59789"/>
    </ligand>
</feature>
<gene>
    <name evidence="8 10" type="primary">queE</name>
    <name evidence="10" type="ORF">IAC32_02295</name>
</gene>
<dbReference type="CDD" id="cd01335">
    <property type="entry name" value="Radical_SAM"/>
    <property type="match status" value="1"/>
</dbReference>
<keyword evidence="5 8" id="KW-0408">Iron</keyword>
<evidence type="ECO:0000256" key="6">
    <source>
        <dbReference type="ARBA" id="ARBA00023014"/>
    </source>
</evidence>
<reference evidence="10" key="1">
    <citation type="submission" date="2020-10" db="EMBL/GenBank/DDBJ databases">
        <authorList>
            <person name="Gilroy R."/>
        </authorList>
    </citation>
    <scope>NUCLEOTIDE SEQUENCE</scope>
    <source>
        <strain evidence="10">D3-1215</strain>
    </source>
</reference>
<keyword evidence="6 8" id="KW-0411">Iron-sulfur</keyword>
<name>A0A9D9EHA7_9BACT</name>
<dbReference type="Proteomes" id="UP000823637">
    <property type="component" value="Unassembled WGS sequence"/>
</dbReference>
<dbReference type="InterPro" id="IPR058240">
    <property type="entry name" value="rSAM_sf"/>
</dbReference>
<evidence type="ECO:0000256" key="2">
    <source>
        <dbReference type="ARBA" id="ARBA00022691"/>
    </source>
</evidence>
<evidence type="ECO:0000313" key="11">
    <source>
        <dbReference type="Proteomes" id="UP000823637"/>
    </source>
</evidence>
<evidence type="ECO:0000256" key="5">
    <source>
        <dbReference type="ARBA" id="ARBA00023004"/>
    </source>
</evidence>
<dbReference type="PANTHER" id="PTHR42836:SF1">
    <property type="entry name" value="7-CARBOXY-7-DEAZAGUANINE SYNTHASE"/>
    <property type="match status" value="1"/>
</dbReference>